<dbReference type="AlphaFoldDB" id="A0A165MEE0"/>
<organism evidence="1 2">
    <name type="scientific">Neolentinus lepideus HHB14362 ss-1</name>
    <dbReference type="NCBI Taxonomy" id="1314782"/>
    <lineage>
        <taxon>Eukaryota</taxon>
        <taxon>Fungi</taxon>
        <taxon>Dikarya</taxon>
        <taxon>Basidiomycota</taxon>
        <taxon>Agaricomycotina</taxon>
        <taxon>Agaricomycetes</taxon>
        <taxon>Gloeophyllales</taxon>
        <taxon>Gloeophyllaceae</taxon>
        <taxon>Neolentinus</taxon>
    </lineage>
</organism>
<gene>
    <name evidence="1" type="ORF">NEOLEDRAFT_196174</name>
</gene>
<evidence type="ECO:0000313" key="2">
    <source>
        <dbReference type="Proteomes" id="UP000076761"/>
    </source>
</evidence>
<sequence length="85" mass="9868">MNRKHYRSLLTTAVNLQWLSGRPAPLSCRFGSARCRSWYIKATTAVHWFIRSSTGLCHYVNVNFLLQEGRDRQREDKHQGTIGDC</sequence>
<accession>A0A165MEE0</accession>
<evidence type="ECO:0000313" key="1">
    <source>
        <dbReference type="EMBL" id="KZT18232.1"/>
    </source>
</evidence>
<reference evidence="1 2" key="1">
    <citation type="journal article" date="2016" name="Mol. Biol. Evol.">
        <title>Comparative Genomics of Early-Diverging Mushroom-Forming Fungi Provides Insights into the Origins of Lignocellulose Decay Capabilities.</title>
        <authorList>
            <person name="Nagy L.G."/>
            <person name="Riley R."/>
            <person name="Tritt A."/>
            <person name="Adam C."/>
            <person name="Daum C."/>
            <person name="Floudas D."/>
            <person name="Sun H."/>
            <person name="Yadav J.S."/>
            <person name="Pangilinan J."/>
            <person name="Larsson K.H."/>
            <person name="Matsuura K."/>
            <person name="Barry K."/>
            <person name="Labutti K."/>
            <person name="Kuo R."/>
            <person name="Ohm R.A."/>
            <person name="Bhattacharya S.S."/>
            <person name="Shirouzu T."/>
            <person name="Yoshinaga Y."/>
            <person name="Martin F.M."/>
            <person name="Grigoriev I.V."/>
            <person name="Hibbett D.S."/>
        </authorList>
    </citation>
    <scope>NUCLEOTIDE SEQUENCE [LARGE SCALE GENOMIC DNA]</scope>
    <source>
        <strain evidence="1 2">HHB14362 ss-1</strain>
    </source>
</reference>
<dbReference type="Proteomes" id="UP000076761">
    <property type="component" value="Unassembled WGS sequence"/>
</dbReference>
<dbReference type="EMBL" id="KV425696">
    <property type="protein sequence ID" value="KZT18232.1"/>
    <property type="molecule type" value="Genomic_DNA"/>
</dbReference>
<keyword evidence="2" id="KW-1185">Reference proteome</keyword>
<dbReference type="InParanoid" id="A0A165MEE0"/>
<proteinExistence type="predicted"/>
<name>A0A165MEE0_9AGAM</name>
<protein>
    <submittedName>
        <fullName evidence="1">Uncharacterized protein</fullName>
    </submittedName>
</protein>